<dbReference type="Pfam" id="PF09848">
    <property type="entry name" value="SLFN-g3_helicase"/>
    <property type="match status" value="1"/>
</dbReference>
<dbReference type="EMBL" id="LT629690">
    <property type="protein sequence ID" value="SDF89468.1"/>
    <property type="molecule type" value="Genomic_DNA"/>
</dbReference>
<proteinExistence type="predicted"/>
<dbReference type="Gene3D" id="3.40.50.300">
    <property type="entry name" value="P-loop containing nucleotide triphosphate hydrolases"/>
    <property type="match status" value="1"/>
</dbReference>
<keyword evidence="3" id="KW-1185">Reference proteome</keyword>
<protein>
    <submittedName>
        <fullName evidence="2">Uncharacterized conserved protein</fullName>
    </submittedName>
</protein>
<organism evidence="2 3">
    <name type="scientific">Terriglobus roseus</name>
    <dbReference type="NCBI Taxonomy" id="392734"/>
    <lineage>
        <taxon>Bacteria</taxon>
        <taxon>Pseudomonadati</taxon>
        <taxon>Acidobacteriota</taxon>
        <taxon>Terriglobia</taxon>
        <taxon>Terriglobales</taxon>
        <taxon>Acidobacteriaceae</taxon>
        <taxon>Terriglobus</taxon>
    </lineage>
</organism>
<evidence type="ECO:0000259" key="1">
    <source>
        <dbReference type="Pfam" id="PF09848"/>
    </source>
</evidence>
<dbReference type="InterPro" id="IPR018647">
    <property type="entry name" value="SLFN_3-like_DNA/RNA_helicase"/>
</dbReference>
<accession>A0A1G7PT93</accession>
<feature type="domain" description="Schlafen group 3-like DNA/RNA helicase" evidence="1">
    <location>
        <begin position="250"/>
        <end position="635"/>
    </location>
</feature>
<evidence type="ECO:0000313" key="2">
    <source>
        <dbReference type="EMBL" id="SDF89468.1"/>
    </source>
</evidence>
<evidence type="ECO:0000313" key="3">
    <source>
        <dbReference type="Proteomes" id="UP000182427"/>
    </source>
</evidence>
<dbReference type="AlphaFoldDB" id="A0A1G7PT93"/>
<dbReference type="InterPro" id="IPR027417">
    <property type="entry name" value="P-loop_NTPase"/>
</dbReference>
<dbReference type="SUPFAM" id="SSF52540">
    <property type="entry name" value="P-loop containing nucleoside triphosphate hydrolases"/>
    <property type="match status" value="1"/>
</dbReference>
<reference evidence="2 3" key="1">
    <citation type="submission" date="2016-10" db="EMBL/GenBank/DDBJ databases">
        <authorList>
            <person name="de Groot N.N."/>
        </authorList>
    </citation>
    <scope>NUCLEOTIDE SEQUENCE [LARGE SCALE GENOMIC DNA]</scope>
    <source>
        <strain evidence="2 3">GAS232</strain>
    </source>
</reference>
<name>A0A1G7PT93_9BACT</name>
<gene>
    <name evidence="2" type="ORF">SAMN05444167_3617</name>
</gene>
<sequence>MLALSLAIQPFGDDVGVKAYYSALVAEFLTQNENDILAVLTMEHHHTLEESQREAWLRQIEILRQSLVDRHASKIYLEFFIPRMGKRVDALLLTEGIAFVIEFKVGAKTYDKYALDQAEDYALDLKNFHEGSHNVPIIPVLVATAALAAGNSEPIFSADQVACPLKVNANGLGELLEEITTKSNYTPIQIERWESTGYRPTPTIIEAARVLYQGHSVEDISRSDAGALNLQETAAGVDEIVSRARQQNFKAICFVTGVPGSGKTLAGLNIATQRSLEYHDEHAVFLSGNDPLVNVLRTALNRDKAKRKGEKNAREVEQFIQNIRHFRDEALKSQDPTSEKVVVFDESQRAWTRDQLAKFMEQKRGRANFQHSEPEFLIGVMNRHKDWCVIVCLIGGGQEINTGEAGMSEWIEALSNHFPDWQCFVSPQIALPEYGLQKTVESFLASPRTHSDRRLHLAVSMRSFRAEKLSDFVAHVLDGDLDAAKSAYQSIQTNYPIYLTRNLADARKWLKARARGTERYGIVASSGAQRLRPEGIYIKAKVDPACWFLNSSEDVRSSSHLEEVASEFDVQGLELDWAAVGWDGDFYYSNAHWNTRSFKGTKWQSVKDANRKLYLKNAYRVILTRARQGMVIFVPWGNAADDTRLPVFYDGTYQFLRACGIPDLNPDAI</sequence>
<dbReference type="Proteomes" id="UP000182427">
    <property type="component" value="Chromosome I"/>
</dbReference>